<dbReference type="EMBL" id="DVMW01000028">
    <property type="protein sequence ID" value="HIU35775.1"/>
    <property type="molecule type" value="Genomic_DNA"/>
</dbReference>
<name>A0A9D1IF71_9FIRM</name>
<reference evidence="1" key="1">
    <citation type="submission" date="2020-10" db="EMBL/GenBank/DDBJ databases">
        <authorList>
            <person name="Gilroy R."/>
        </authorList>
    </citation>
    <scope>NUCLEOTIDE SEQUENCE</scope>
    <source>
        <strain evidence="1">ChiGjej1B1-19959</strain>
    </source>
</reference>
<evidence type="ECO:0000313" key="2">
    <source>
        <dbReference type="Proteomes" id="UP000824071"/>
    </source>
</evidence>
<gene>
    <name evidence="1" type="ORF">IAC53_04105</name>
</gene>
<proteinExistence type="predicted"/>
<dbReference type="AlphaFoldDB" id="A0A9D1IF71"/>
<comment type="caution">
    <text evidence="1">The sequence shown here is derived from an EMBL/GenBank/DDBJ whole genome shotgun (WGS) entry which is preliminary data.</text>
</comment>
<evidence type="ECO:0000313" key="1">
    <source>
        <dbReference type="EMBL" id="HIU35775.1"/>
    </source>
</evidence>
<accession>A0A9D1IF71</accession>
<dbReference type="Proteomes" id="UP000824071">
    <property type="component" value="Unassembled WGS sequence"/>
</dbReference>
<sequence length="115" mass="12300">MQLMILIVPDSEKMDKILVKMMEAGIRGGSLLDCEGALQVVGQSGLRKPPVFSSLEQYLKPDTGKGKLLLAAMNTGQIETAHRIVTEVTGGLEKPNTGVFLTLPLGFFDGVRGEG</sequence>
<reference evidence="1" key="2">
    <citation type="journal article" date="2021" name="PeerJ">
        <title>Extensive microbial diversity within the chicken gut microbiome revealed by metagenomics and culture.</title>
        <authorList>
            <person name="Gilroy R."/>
            <person name="Ravi A."/>
            <person name="Getino M."/>
            <person name="Pursley I."/>
            <person name="Horton D.L."/>
            <person name="Alikhan N.F."/>
            <person name="Baker D."/>
            <person name="Gharbi K."/>
            <person name="Hall N."/>
            <person name="Watson M."/>
            <person name="Adriaenssens E.M."/>
            <person name="Foster-Nyarko E."/>
            <person name="Jarju S."/>
            <person name="Secka A."/>
            <person name="Antonio M."/>
            <person name="Oren A."/>
            <person name="Chaudhuri R.R."/>
            <person name="La Ragione R."/>
            <person name="Hildebrand F."/>
            <person name="Pallen M.J."/>
        </authorList>
    </citation>
    <scope>NUCLEOTIDE SEQUENCE</scope>
    <source>
        <strain evidence="1">ChiGjej1B1-19959</strain>
    </source>
</reference>
<organism evidence="1 2">
    <name type="scientific">Candidatus Fimenecus excrementigallinarum</name>
    <dbReference type="NCBI Taxonomy" id="2840816"/>
    <lineage>
        <taxon>Bacteria</taxon>
        <taxon>Bacillati</taxon>
        <taxon>Bacillota</taxon>
        <taxon>Clostridia</taxon>
        <taxon>Candidatus Fimenecus</taxon>
    </lineage>
</organism>
<protein>
    <submittedName>
        <fullName evidence="1">Uncharacterized protein</fullName>
    </submittedName>
</protein>